<dbReference type="AlphaFoldDB" id="A0AAQ3S4D8"/>
<evidence type="ECO:0000313" key="2">
    <source>
        <dbReference type="Proteomes" id="UP001374535"/>
    </source>
</evidence>
<gene>
    <name evidence="1" type="ORF">V8G54_013544</name>
</gene>
<dbReference type="EMBL" id="CP144697">
    <property type="protein sequence ID" value="WVZ15978.1"/>
    <property type="molecule type" value="Genomic_DNA"/>
</dbReference>
<dbReference type="Proteomes" id="UP001374535">
    <property type="component" value="Chromosome 4"/>
</dbReference>
<name>A0AAQ3S4D8_VIGMU</name>
<evidence type="ECO:0000313" key="1">
    <source>
        <dbReference type="EMBL" id="WVZ15978.1"/>
    </source>
</evidence>
<organism evidence="1 2">
    <name type="scientific">Vigna mungo</name>
    <name type="common">Black gram</name>
    <name type="synonym">Phaseolus mungo</name>
    <dbReference type="NCBI Taxonomy" id="3915"/>
    <lineage>
        <taxon>Eukaryota</taxon>
        <taxon>Viridiplantae</taxon>
        <taxon>Streptophyta</taxon>
        <taxon>Embryophyta</taxon>
        <taxon>Tracheophyta</taxon>
        <taxon>Spermatophyta</taxon>
        <taxon>Magnoliopsida</taxon>
        <taxon>eudicotyledons</taxon>
        <taxon>Gunneridae</taxon>
        <taxon>Pentapetalae</taxon>
        <taxon>rosids</taxon>
        <taxon>fabids</taxon>
        <taxon>Fabales</taxon>
        <taxon>Fabaceae</taxon>
        <taxon>Papilionoideae</taxon>
        <taxon>50 kb inversion clade</taxon>
        <taxon>NPAAA clade</taxon>
        <taxon>indigoferoid/millettioid clade</taxon>
        <taxon>Phaseoleae</taxon>
        <taxon>Vigna</taxon>
    </lineage>
</organism>
<accession>A0AAQ3S4D8</accession>
<reference evidence="1 2" key="1">
    <citation type="journal article" date="2023" name="Life. Sci Alliance">
        <title>Evolutionary insights into 3D genome organization and epigenetic landscape of Vigna mungo.</title>
        <authorList>
            <person name="Junaid A."/>
            <person name="Singh B."/>
            <person name="Bhatia S."/>
        </authorList>
    </citation>
    <scope>NUCLEOTIDE SEQUENCE [LARGE SCALE GENOMIC DNA]</scope>
    <source>
        <strain evidence="1">Urdbean</strain>
    </source>
</reference>
<keyword evidence="2" id="KW-1185">Reference proteome</keyword>
<proteinExistence type="predicted"/>
<protein>
    <submittedName>
        <fullName evidence="1">Uncharacterized protein</fullName>
    </submittedName>
</protein>
<sequence>MQIMKEILPQKVGCFIRFLPKLQHKTLTCSVPNNSVILEMPTKLIMNKNRFPKMNYPLSYFLCLFLKASCVVFKDTSNYKNDAEVNTSCLCFDAVGRQTKQGCLRQLQK</sequence>